<dbReference type="InterPro" id="IPR027995">
    <property type="entry name" value="Galactosyl_T_N"/>
</dbReference>
<dbReference type="GO" id="GO:0016020">
    <property type="term" value="C:membrane"/>
    <property type="evidence" value="ECO:0007669"/>
    <property type="project" value="UniProtKB-SubCell"/>
</dbReference>
<evidence type="ECO:0000313" key="13">
    <source>
        <dbReference type="EMBL" id="KAF8778218.1"/>
    </source>
</evidence>
<evidence type="ECO:0000256" key="1">
    <source>
        <dbReference type="ARBA" id="ARBA00004606"/>
    </source>
</evidence>
<evidence type="ECO:0000259" key="12">
    <source>
        <dbReference type="Pfam" id="PF13733"/>
    </source>
</evidence>
<comment type="caution">
    <text evidence="13">The sequence shown here is derived from an EMBL/GenBank/DDBJ whole genome shotgun (WGS) entry which is preliminary data.</text>
</comment>
<dbReference type="SUPFAM" id="SSF53448">
    <property type="entry name" value="Nucleotide-diphospho-sugar transferases"/>
    <property type="match status" value="1"/>
</dbReference>
<keyword evidence="7" id="KW-0735">Signal-anchor</keyword>
<evidence type="ECO:0000256" key="3">
    <source>
        <dbReference type="ARBA" id="ARBA00005735"/>
    </source>
</evidence>
<gene>
    <name evidence="13" type="ORF">HNY73_014960</name>
</gene>
<dbReference type="GO" id="GO:0005794">
    <property type="term" value="C:Golgi apparatus"/>
    <property type="evidence" value="ECO:0007669"/>
    <property type="project" value="TreeGrafter"/>
</dbReference>
<evidence type="ECO:0000256" key="6">
    <source>
        <dbReference type="ARBA" id="ARBA00022692"/>
    </source>
</evidence>
<reference evidence="13" key="1">
    <citation type="journal article" date="2020" name="bioRxiv">
        <title>Chromosome-level reference genome of the European wasp spider Argiope bruennichi: a resource for studies on range expansion and evolutionary adaptation.</title>
        <authorList>
            <person name="Sheffer M.M."/>
            <person name="Hoppe A."/>
            <person name="Krehenwinkel H."/>
            <person name="Uhl G."/>
            <person name="Kuss A.W."/>
            <person name="Jensen L."/>
            <person name="Jensen C."/>
            <person name="Gillespie R.G."/>
            <person name="Hoff K.J."/>
            <person name="Prost S."/>
        </authorList>
    </citation>
    <scope>NUCLEOTIDE SEQUENCE</scope>
</reference>
<accession>A0A8T0ES00</accession>
<keyword evidence="4" id="KW-0328">Glycosyltransferase</keyword>
<dbReference type="InterPro" id="IPR003859">
    <property type="entry name" value="Galactosyl_T"/>
</dbReference>
<evidence type="ECO:0000256" key="9">
    <source>
        <dbReference type="ARBA" id="ARBA00023136"/>
    </source>
</evidence>
<dbReference type="PANTHER" id="PTHR19300:SF57">
    <property type="entry name" value="BETA-1,4-N-ACETYLGALACTOSAMINYLTRANSFERASE"/>
    <property type="match status" value="1"/>
</dbReference>
<dbReference type="Pfam" id="PF13733">
    <property type="entry name" value="Glyco_transf_7N"/>
    <property type="match status" value="1"/>
</dbReference>
<dbReference type="Proteomes" id="UP000807504">
    <property type="component" value="Unassembled WGS sequence"/>
</dbReference>
<dbReference type="GO" id="GO:0008378">
    <property type="term" value="F:galactosyltransferase activity"/>
    <property type="evidence" value="ECO:0007669"/>
    <property type="project" value="TreeGrafter"/>
</dbReference>
<evidence type="ECO:0000256" key="7">
    <source>
        <dbReference type="ARBA" id="ARBA00022968"/>
    </source>
</evidence>
<keyword evidence="9" id="KW-0472">Membrane</keyword>
<comment type="pathway">
    <text evidence="2">Protein modification; protein glycosylation.</text>
</comment>
<keyword evidence="8" id="KW-1133">Transmembrane helix</keyword>
<proteinExistence type="inferred from homology"/>
<evidence type="ECO:0000313" key="14">
    <source>
        <dbReference type="Proteomes" id="UP000807504"/>
    </source>
</evidence>
<evidence type="ECO:0000256" key="2">
    <source>
        <dbReference type="ARBA" id="ARBA00004922"/>
    </source>
</evidence>
<protein>
    <submittedName>
        <fullName evidence="13">Beta-1 like protein</fullName>
    </submittedName>
</protein>
<keyword evidence="5" id="KW-0808">Transferase</keyword>
<dbReference type="Pfam" id="PF02709">
    <property type="entry name" value="Glyco_transf_7C"/>
    <property type="match status" value="1"/>
</dbReference>
<name>A0A8T0ES00_ARGBR</name>
<dbReference type="InterPro" id="IPR029044">
    <property type="entry name" value="Nucleotide-diphossugar_trans"/>
</dbReference>
<dbReference type="Gene3D" id="3.90.550.10">
    <property type="entry name" value="Spore Coat Polysaccharide Biosynthesis Protein SpsA, Chain A"/>
    <property type="match status" value="1"/>
</dbReference>
<sequence>MHRPSKYASGQIHNGEMLRHFTQGGRLRLDVSLHNRTDVEDLLRRSPYLRGRGSWTPRDCVPQHRVALIIPYRDRLEHLTTLLYTLHPLLQRQLLEYRVYVVEQYGNETFNKGVLMNAGVREALRDNDFQCFVFHDVDMIPEDDRNLYSCPEMPRHLSVAVDKFNYTLPYTLLVGGVFSIRLEHFLAVNGYSNLYWGWGGEDDDMAYRIRYRKLEIIRPPETLARYSMIKHDHRPESPNAIRTALLRMAKKRSSRDGLNTVKYRVVWRHEHLAYTHLMVDIGKHHRWQFLNGQRLIINF</sequence>
<dbReference type="CDD" id="cd00899">
    <property type="entry name" value="b4GalT"/>
    <property type="match status" value="1"/>
</dbReference>
<feature type="domain" description="Galactosyltransferase N-terminal" evidence="12">
    <location>
        <begin position="29"/>
        <end position="151"/>
    </location>
</feature>
<evidence type="ECO:0000259" key="11">
    <source>
        <dbReference type="Pfam" id="PF02709"/>
    </source>
</evidence>
<comment type="subcellular location">
    <subcellularLocation>
        <location evidence="1">Membrane</location>
        <topology evidence="1">Single-pass type II membrane protein</topology>
    </subcellularLocation>
</comment>
<keyword evidence="6" id="KW-0812">Transmembrane</keyword>
<dbReference type="GO" id="GO:0005975">
    <property type="term" value="P:carbohydrate metabolic process"/>
    <property type="evidence" value="ECO:0007669"/>
    <property type="project" value="InterPro"/>
</dbReference>
<organism evidence="13 14">
    <name type="scientific">Argiope bruennichi</name>
    <name type="common">Wasp spider</name>
    <name type="synonym">Aranea bruennichi</name>
    <dbReference type="NCBI Taxonomy" id="94029"/>
    <lineage>
        <taxon>Eukaryota</taxon>
        <taxon>Metazoa</taxon>
        <taxon>Ecdysozoa</taxon>
        <taxon>Arthropoda</taxon>
        <taxon>Chelicerata</taxon>
        <taxon>Arachnida</taxon>
        <taxon>Araneae</taxon>
        <taxon>Araneomorphae</taxon>
        <taxon>Entelegynae</taxon>
        <taxon>Araneoidea</taxon>
        <taxon>Araneidae</taxon>
        <taxon>Argiope</taxon>
    </lineage>
</organism>
<evidence type="ECO:0000256" key="10">
    <source>
        <dbReference type="ARBA" id="ARBA00023180"/>
    </source>
</evidence>
<keyword evidence="14" id="KW-1185">Reference proteome</keyword>
<dbReference type="PANTHER" id="PTHR19300">
    <property type="entry name" value="BETA-1,4-GALACTOSYLTRANSFERASE"/>
    <property type="match status" value="1"/>
</dbReference>
<evidence type="ECO:0000256" key="4">
    <source>
        <dbReference type="ARBA" id="ARBA00022676"/>
    </source>
</evidence>
<evidence type="ECO:0000256" key="5">
    <source>
        <dbReference type="ARBA" id="ARBA00022679"/>
    </source>
</evidence>
<dbReference type="EMBL" id="JABXBU010002072">
    <property type="protein sequence ID" value="KAF8778218.1"/>
    <property type="molecule type" value="Genomic_DNA"/>
</dbReference>
<dbReference type="AlphaFoldDB" id="A0A8T0ES00"/>
<dbReference type="InterPro" id="IPR027791">
    <property type="entry name" value="Galactosyl_T_C"/>
</dbReference>
<reference evidence="13" key="2">
    <citation type="submission" date="2020-06" db="EMBL/GenBank/DDBJ databases">
        <authorList>
            <person name="Sheffer M."/>
        </authorList>
    </citation>
    <scope>NUCLEOTIDE SEQUENCE</scope>
</reference>
<feature type="domain" description="Galactosyltransferase C-terminal" evidence="11">
    <location>
        <begin position="155"/>
        <end position="232"/>
    </location>
</feature>
<evidence type="ECO:0000256" key="8">
    <source>
        <dbReference type="ARBA" id="ARBA00022989"/>
    </source>
</evidence>
<comment type="similarity">
    <text evidence="3">Belongs to the glycosyltransferase 7 family.</text>
</comment>
<keyword evidence="10" id="KW-0325">Glycoprotein</keyword>
<dbReference type="PRINTS" id="PR02050">
    <property type="entry name" value="B14GALTRFASE"/>
</dbReference>
<dbReference type="GO" id="GO:0033842">
    <property type="term" value="F:N-acetyl-beta-glucosaminyl-derivative 4-beta-N-acetylgalactosaminyltransferase activity"/>
    <property type="evidence" value="ECO:0007669"/>
    <property type="project" value="TreeGrafter"/>
</dbReference>
<dbReference type="GO" id="GO:0006688">
    <property type="term" value="P:glycosphingolipid biosynthetic process"/>
    <property type="evidence" value="ECO:0007669"/>
    <property type="project" value="TreeGrafter"/>
</dbReference>